<dbReference type="EMBL" id="CASHTH010004102">
    <property type="protein sequence ID" value="CAI8053550.1"/>
    <property type="molecule type" value="Genomic_DNA"/>
</dbReference>
<keyword evidence="2" id="KW-1133">Transmembrane helix</keyword>
<feature type="region of interest" description="Disordered" evidence="1">
    <location>
        <begin position="286"/>
        <end position="306"/>
    </location>
</feature>
<protein>
    <submittedName>
        <fullName evidence="3">Uncharacterized protein</fullName>
    </submittedName>
</protein>
<feature type="compositionally biased region" description="Low complexity" evidence="1">
    <location>
        <begin position="386"/>
        <end position="406"/>
    </location>
</feature>
<keyword evidence="2" id="KW-0812">Transmembrane</keyword>
<feature type="region of interest" description="Disordered" evidence="1">
    <location>
        <begin position="341"/>
        <end position="406"/>
    </location>
</feature>
<organism evidence="3 4">
    <name type="scientific">Geodia barretti</name>
    <name type="common">Barrett's horny sponge</name>
    <dbReference type="NCBI Taxonomy" id="519541"/>
    <lineage>
        <taxon>Eukaryota</taxon>
        <taxon>Metazoa</taxon>
        <taxon>Porifera</taxon>
        <taxon>Demospongiae</taxon>
        <taxon>Heteroscleromorpha</taxon>
        <taxon>Tetractinellida</taxon>
        <taxon>Astrophorina</taxon>
        <taxon>Geodiidae</taxon>
        <taxon>Geodia</taxon>
    </lineage>
</organism>
<reference evidence="3" key="1">
    <citation type="submission" date="2023-03" db="EMBL/GenBank/DDBJ databases">
        <authorList>
            <person name="Steffen K."/>
            <person name="Cardenas P."/>
        </authorList>
    </citation>
    <scope>NUCLEOTIDE SEQUENCE</scope>
</reference>
<feature type="compositionally biased region" description="Low complexity" evidence="1">
    <location>
        <begin position="198"/>
        <end position="213"/>
    </location>
</feature>
<comment type="caution">
    <text evidence="3">The sequence shown here is derived from an EMBL/GenBank/DDBJ whole genome shotgun (WGS) entry which is preliminary data.</text>
</comment>
<dbReference type="AlphaFoldDB" id="A0AA35TSE3"/>
<evidence type="ECO:0000256" key="1">
    <source>
        <dbReference type="SAM" id="MobiDB-lite"/>
    </source>
</evidence>
<keyword evidence="4" id="KW-1185">Reference proteome</keyword>
<evidence type="ECO:0000313" key="4">
    <source>
        <dbReference type="Proteomes" id="UP001174909"/>
    </source>
</evidence>
<feature type="region of interest" description="Disordered" evidence="1">
    <location>
        <begin position="139"/>
        <end position="213"/>
    </location>
</feature>
<name>A0AA35TSE3_GEOBA</name>
<evidence type="ECO:0000313" key="3">
    <source>
        <dbReference type="EMBL" id="CAI8053550.1"/>
    </source>
</evidence>
<accession>A0AA35TSE3</accession>
<evidence type="ECO:0000256" key="2">
    <source>
        <dbReference type="SAM" id="Phobius"/>
    </source>
</evidence>
<dbReference type="Proteomes" id="UP001174909">
    <property type="component" value="Unassembled WGS sequence"/>
</dbReference>
<gene>
    <name evidence="3" type="ORF">GBAR_LOCUS29282</name>
</gene>
<feature type="compositionally biased region" description="Polar residues" evidence="1">
    <location>
        <begin position="150"/>
        <end position="170"/>
    </location>
</feature>
<sequence length="509" mass="55949">MDVLGTPRPAREVREPGLTVGLTLALILTLLLVVLVTALSLFIAWRRHKRQRARRFRHYKFNVESKLDVMYDPGVLKLDATFTVHSSVGSIFHELTYEREMCSYSPTPHTPVVKDETRIKNKAAEGDDAGAADTDVAHAEKKNEGDEESNSSSLESGKGTNSESPRQSFLVNAASGGDDNSCPLSPSSIALELGTNDSNSSSGRSRAASLRQSCGDARSTVGYVSETTNGLSHTTGSGGGATITSNQWEIPVFEDLTWQPSPANVDSGVEFRATGYVSEPNELRVTSTFSGGPATPLPTGKEDCQMGTSGHRNLWSRYTSDSSGGVGCPSGYVTRETTMTVREREQQPAQQPAHPPGKQMTHETSAERTRRQQQQHRIEHQECSEQHNIQQKQHQIEQQQQQRQQNQQQARIERAVSSLSLNIITDLEQAFPLASRFASYESLYLSESLPQLMPTKPDFPPLGLGSTTAEGREEEQVLDTWTITSALLFLSNLTPTHLLTRTHCSTDHQ</sequence>
<feature type="transmembrane region" description="Helical" evidence="2">
    <location>
        <begin position="20"/>
        <end position="45"/>
    </location>
</feature>
<keyword evidence="2" id="KW-0472">Membrane</keyword>
<proteinExistence type="predicted"/>
<feature type="compositionally biased region" description="Basic and acidic residues" evidence="1">
    <location>
        <begin position="360"/>
        <end position="385"/>
    </location>
</feature>